<sequence>MEFLTPKKKNHIQLITNSSIIFFLALIWVSNMQTKCGLHTATRALLCIWVNCFFEII</sequence>
<keyword evidence="1" id="KW-0472">Membrane</keyword>
<protein>
    <submittedName>
        <fullName evidence="2">Uncharacterized protein</fullName>
    </submittedName>
</protein>
<accession>A0A2C9WB25</accession>
<feature type="transmembrane region" description="Helical" evidence="1">
    <location>
        <begin position="12"/>
        <end position="30"/>
    </location>
</feature>
<dbReference type="EMBL" id="CM004389">
    <property type="protein sequence ID" value="OAY56238.1"/>
    <property type="molecule type" value="Genomic_DNA"/>
</dbReference>
<evidence type="ECO:0000313" key="2">
    <source>
        <dbReference type="EMBL" id="OAY56238.1"/>
    </source>
</evidence>
<reference evidence="2" key="1">
    <citation type="submission" date="2016-02" db="EMBL/GenBank/DDBJ databases">
        <title>WGS assembly of Manihot esculenta.</title>
        <authorList>
            <person name="Bredeson J.V."/>
            <person name="Prochnik S.E."/>
            <person name="Lyons J.B."/>
            <person name="Schmutz J."/>
            <person name="Grimwood J."/>
            <person name="Vrebalov J."/>
            <person name="Bart R.S."/>
            <person name="Amuge T."/>
            <person name="Ferguson M.E."/>
            <person name="Green R."/>
            <person name="Putnam N."/>
            <person name="Stites J."/>
            <person name="Rounsley S."/>
            <person name="Rokhsar D.S."/>
        </authorList>
    </citation>
    <scope>NUCLEOTIDE SEQUENCE [LARGE SCALE GENOMIC DNA]</scope>
    <source>
        <tissue evidence="2">Leaf</tissue>
    </source>
</reference>
<proteinExistence type="predicted"/>
<keyword evidence="1" id="KW-1133">Transmembrane helix</keyword>
<dbReference type="AlphaFoldDB" id="A0A2C9WB25"/>
<evidence type="ECO:0000256" key="1">
    <source>
        <dbReference type="SAM" id="Phobius"/>
    </source>
</evidence>
<keyword evidence="1" id="KW-0812">Transmembrane</keyword>
<name>A0A2C9WB25_MANES</name>
<organism evidence="2">
    <name type="scientific">Manihot esculenta</name>
    <name type="common">Cassava</name>
    <name type="synonym">Jatropha manihot</name>
    <dbReference type="NCBI Taxonomy" id="3983"/>
    <lineage>
        <taxon>Eukaryota</taxon>
        <taxon>Viridiplantae</taxon>
        <taxon>Streptophyta</taxon>
        <taxon>Embryophyta</taxon>
        <taxon>Tracheophyta</taxon>
        <taxon>Spermatophyta</taxon>
        <taxon>Magnoliopsida</taxon>
        <taxon>eudicotyledons</taxon>
        <taxon>Gunneridae</taxon>
        <taxon>Pentapetalae</taxon>
        <taxon>rosids</taxon>
        <taxon>fabids</taxon>
        <taxon>Malpighiales</taxon>
        <taxon>Euphorbiaceae</taxon>
        <taxon>Crotonoideae</taxon>
        <taxon>Manihoteae</taxon>
        <taxon>Manihot</taxon>
    </lineage>
</organism>
<gene>
    <name evidence="2" type="ORF">MANES_03G212900</name>
</gene>